<dbReference type="EMBL" id="BAAAZP010000101">
    <property type="protein sequence ID" value="GAA3683637.1"/>
    <property type="molecule type" value="Genomic_DNA"/>
</dbReference>
<organism evidence="1 2">
    <name type="scientific">Nonomuraea antimicrobica</name>
    <dbReference type="NCBI Taxonomy" id="561173"/>
    <lineage>
        <taxon>Bacteria</taxon>
        <taxon>Bacillati</taxon>
        <taxon>Actinomycetota</taxon>
        <taxon>Actinomycetes</taxon>
        <taxon>Streptosporangiales</taxon>
        <taxon>Streptosporangiaceae</taxon>
        <taxon>Nonomuraea</taxon>
    </lineage>
</organism>
<proteinExistence type="predicted"/>
<dbReference type="Proteomes" id="UP001500902">
    <property type="component" value="Unassembled WGS sequence"/>
</dbReference>
<evidence type="ECO:0000313" key="1">
    <source>
        <dbReference type="EMBL" id="GAA3683637.1"/>
    </source>
</evidence>
<protein>
    <submittedName>
        <fullName evidence="1">Uncharacterized protein</fullName>
    </submittedName>
</protein>
<reference evidence="2" key="1">
    <citation type="journal article" date="2019" name="Int. J. Syst. Evol. Microbiol.">
        <title>The Global Catalogue of Microorganisms (GCM) 10K type strain sequencing project: providing services to taxonomists for standard genome sequencing and annotation.</title>
        <authorList>
            <consortium name="The Broad Institute Genomics Platform"/>
            <consortium name="The Broad Institute Genome Sequencing Center for Infectious Disease"/>
            <person name="Wu L."/>
            <person name="Ma J."/>
        </authorList>
    </citation>
    <scope>NUCLEOTIDE SEQUENCE [LARGE SCALE GENOMIC DNA]</scope>
    <source>
        <strain evidence="2">JCM 16904</strain>
    </source>
</reference>
<accession>A0ABP7C930</accession>
<comment type="caution">
    <text evidence="1">The sequence shown here is derived from an EMBL/GenBank/DDBJ whole genome shotgun (WGS) entry which is preliminary data.</text>
</comment>
<keyword evidence="2" id="KW-1185">Reference proteome</keyword>
<name>A0ABP7C930_9ACTN</name>
<dbReference type="RefSeq" id="WP_344884210.1">
    <property type="nucleotide sequence ID" value="NZ_BAAAZP010000101.1"/>
</dbReference>
<sequence>MVALLDFEFAVVAPIAIDLNELIKIAFGPGDPGERTPLQPVVRRVAAAELNAAGGSDVLTAFAEDDGGNYAPLPHQS</sequence>
<gene>
    <name evidence="1" type="ORF">GCM10022224_055240</name>
</gene>
<evidence type="ECO:0000313" key="2">
    <source>
        <dbReference type="Proteomes" id="UP001500902"/>
    </source>
</evidence>